<evidence type="ECO:0000313" key="2">
    <source>
        <dbReference type="Proteomes" id="UP000017133"/>
    </source>
</evidence>
<organism evidence="1 2">
    <name type="scientific">Photorhabdus temperata J3</name>
    <dbReference type="NCBI Taxonomy" id="1389415"/>
    <lineage>
        <taxon>Bacteria</taxon>
        <taxon>Pseudomonadati</taxon>
        <taxon>Pseudomonadota</taxon>
        <taxon>Gammaproteobacteria</taxon>
        <taxon>Enterobacterales</taxon>
        <taxon>Morganellaceae</taxon>
        <taxon>Photorhabdus</taxon>
    </lineage>
</organism>
<reference evidence="1 2" key="1">
    <citation type="submission" date="2013-10" db="EMBL/GenBank/DDBJ databases">
        <title>Whole Genome Shotgun Sequence of Photorhabdus temperata J3.</title>
        <authorList>
            <person name="Park G.-S."/>
            <person name="Hong S.-J."/>
            <person name="Shin J.-H."/>
        </authorList>
    </citation>
    <scope>NUCLEOTIDE SEQUENCE [LARGE SCALE GENOMIC DNA]</scope>
    <source>
        <strain evidence="1 2">J3</strain>
    </source>
</reference>
<keyword evidence="2" id="KW-1185">Reference proteome</keyword>
<gene>
    <name evidence="1" type="ORF">O185_03465</name>
</gene>
<protein>
    <submittedName>
        <fullName evidence="1">Uncharacterized protein</fullName>
    </submittedName>
</protein>
<accession>U7R2S0</accession>
<dbReference type="AlphaFoldDB" id="U7R2S0"/>
<proteinExistence type="predicted"/>
<name>U7R2S0_PHOTE</name>
<sequence length="34" mass="4120">MNIRYAKGRESGLYEQDNYKNICDISRKFLFNMT</sequence>
<comment type="caution">
    <text evidence="1">The sequence shown here is derived from an EMBL/GenBank/DDBJ whole genome shotgun (WGS) entry which is preliminary data.</text>
</comment>
<evidence type="ECO:0000313" key="1">
    <source>
        <dbReference type="EMBL" id="ERT14434.1"/>
    </source>
</evidence>
<dbReference type="Proteomes" id="UP000017133">
    <property type="component" value="Unassembled WGS sequence"/>
</dbReference>
<dbReference type="EMBL" id="AXDT01000029">
    <property type="protein sequence ID" value="ERT14434.1"/>
    <property type="molecule type" value="Genomic_DNA"/>
</dbReference>